<proteinExistence type="inferred from homology"/>
<keyword evidence="3" id="KW-0732">Signal</keyword>
<gene>
    <name evidence="5" type="ORF">GCM10010517_70920</name>
</gene>
<comment type="caution">
    <text evidence="5">The sequence shown here is derived from an EMBL/GenBank/DDBJ whole genome shotgun (WGS) entry which is preliminary data.</text>
</comment>
<sequence>MKKSFRTVVAGVVITASLGFSGAAFPAQAQVTGLRFYEDDDFKGEVKSYYATQWYLWEWNHWASSVRNSDDVAWVLYDDWDYADRRFCLRSGEEVKRLGDEQWRFNDKTSSIRRLSTNSCAGYPAFYSIS</sequence>
<dbReference type="Proteomes" id="UP001500831">
    <property type="component" value="Unassembled WGS sequence"/>
</dbReference>
<evidence type="ECO:0000256" key="1">
    <source>
        <dbReference type="ARBA" id="ARBA00009646"/>
    </source>
</evidence>
<dbReference type="Gene3D" id="2.60.20.10">
    <property type="entry name" value="Crystallins"/>
    <property type="match status" value="1"/>
</dbReference>
<feature type="domain" description="Beta/gamma crystallin 'Greek key'" evidence="4">
    <location>
        <begin position="33"/>
        <end position="115"/>
    </location>
</feature>
<dbReference type="InterPro" id="IPR011024">
    <property type="entry name" value="G_crystallin-like"/>
</dbReference>
<organism evidence="5 6">
    <name type="scientific">Streptosporangium fragile</name>
    <dbReference type="NCBI Taxonomy" id="46186"/>
    <lineage>
        <taxon>Bacteria</taxon>
        <taxon>Bacillati</taxon>
        <taxon>Actinomycetota</taxon>
        <taxon>Actinomycetes</taxon>
        <taxon>Streptosporangiales</taxon>
        <taxon>Streptosporangiaceae</taxon>
        <taxon>Streptosporangium</taxon>
    </lineage>
</organism>
<keyword evidence="6" id="KW-1185">Reference proteome</keyword>
<dbReference type="SUPFAM" id="SSF49695">
    <property type="entry name" value="gamma-Crystallin-like"/>
    <property type="match status" value="1"/>
</dbReference>
<evidence type="ECO:0000256" key="3">
    <source>
        <dbReference type="SAM" id="SignalP"/>
    </source>
</evidence>
<dbReference type="RefSeq" id="WP_344980688.1">
    <property type="nucleotide sequence ID" value="NZ_BAAAVI010000080.1"/>
</dbReference>
<reference evidence="5 6" key="1">
    <citation type="journal article" date="2019" name="Int. J. Syst. Evol. Microbiol.">
        <title>The Global Catalogue of Microorganisms (GCM) 10K type strain sequencing project: providing services to taxonomists for standard genome sequencing and annotation.</title>
        <authorList>
            <consortium name="The Broad Institute Genomics Platform"/>
            <consortium name="The Broad Institute Genome Sequencing Center for Infectious Disease"/>
            <person name="Wu L."/>
            <person name="Ma J."/>
        </authorList>
    </citation>
    <scope>NUCLEOTIDE SEQUENCE [LARGE SCALE GENOMIC DNA]</scope>
    <source>
        <strain evidence="5 6">JCM 6242</strain>
    </source>
</reference>
<evidence type="ECO:0000259" key="4">
    <source>
        <dbReference type="SMART" id="SM00247"/>
    </source>
</evidence>
<comment type="similarity">
    <text evidence="1">Belongs to the beta/gamma-crystallin family.</text>
</comment>
<dbReference type="EMBL" id="BAAAVI010000080">
    <property type="protein sequence ID" value="GAA2904806.1"/>
    <property type="molecule type" value="Genomic_DNA"/>
</dbReference>
<evidence type="ECO:0000313" key="5">
    <source>
        <dbReference type="EMBL" id="GAA2904806.1"/>
    </source>
</evidence>
<feature type="chain" id="PRO_5046417876" description="Beta/gamma crystallin 'Greek key' domain-containing protein" evidence="3">
    <location>
        <begin position="30"/>
        <end position="130"/>
    </location>
</feature>
<dbReference type="SMART" id="SM00247">
    <property type="entry name" value="XTALbg"/>
    <property type="match status" value="1"/>
</dbReference>
<name>A0ABN3W7V0_9ACTN</name>
<feature type="signal peptide" evidence="3">
    <location>
        <begin position="1"/>
        <end position="29"/>
    </location>
</feature>
<protein>
    <recommendedName>
        <fullName evidence="4">Beta/gamma crystallin 'Greek key' domain-containing protein</fullName>
    </recommendedName>
</protein>
<dbReference type="InterPro" id="IPR001064">
    <property type="entry name" value="Beta/gamma_crystallin"/>
</dbReference>
<keyword evidence="2" id="KW-0677">Repeat</keyword>
<evidence type="ECO:0000313" key="6">
    <source>
        <dbReference type="Proteomes" id="UP001500831"/>
    </source>
</evidence>
<evidence type="ECO:0000256" key="2">
    <source>
        <dbReference type="ARBA" id="ARBA00022737"/>
    </source>
</evidence>
<accession>A0ABN3W7V0</accession>